<evidence type="ECO:0000313" key="2">
    <source>
        <dbReference type="EMBL" id="MBL4933284.1"/>
    </source>
</evidence>
<gene>
    <name evidence="2" type="ORF">JK634_15825</name>
</gene>
<protein>
    <submittedName>
        <fullName evidence="2">Uncharacterized protein</fullName>
    </submittedName>
</protein>
<keyword evidence="1" id="KW-0812">Transmembrane</keyword>
<feature type="transmembrane region" description="Helical" evidence="1">
    <location>
        <begin position="6"/>
        <end position="23"/>
    </location>
</feature>
<dbReference type="Pfam" id="PF20181">
    <property type="entry name" value="DUF6544"/>
    <property type="match status" value="1"/>
</dbReference>
<reference evidence="2" key="1">
    <citation type="submission" date="2021-01" db="EMBL/GenBank/DDBJ databases">
        <title>Genome public.</title>
        <authorList>
            <person name="Liu C."/>
            <person name="Sun Q."/>
        </authorList>
    </citation>
    <scope>NUCLEOTIDE SEQUENCE</scope>
    <source>
        <strain evidence="2">YIM B02565</strain>
    </source>
</reference>
<evidence type="ECO:0000313" key="3">
    <source>
        <dbReference type="Proteomes" id="UP000623681"/>
    </source>
</evidence>
<accession>A0A937K5P8</accession>
<proteinExistence type="predicted"/>
<dbReference type="RefSeq" id="WP_202768701.1">
    <property type="nucleotide sequence ID" value="NZ_JAESWA010000023.1"/>
</dbReference>
<dbReference type="Proteomes" id="UP000623681">
    <property type="component" value="Unassembled WGS sequence"/>
</dbReference>
<dbReference type="InterPro" id="IPR046674">
    <property type="entry name" value="DUF6544"/>
</dbReference>
<name>A0A937K5P8_9CLOT</name>
<keyword evidence="3" id="KW-1185">Reference proteome</keyword>
<comment type="caution">
    <text evidence="2">The sequence shown here is derived from an EMBL/GenBank/DDBJ whole genome shotgun (WGS) entry which is preliminary data.</text>
</comment>
<keyword evidence="1" id="KW-1133">Transmembrane helix</keyword>
<evidence type="ECO:0000256" key="1">
    <source>
        <dbReference type="SAM" id="Phobius"/>
    </source>
</evidence>
<sequence length="278" mass="31802">MIWILGIITVIIILILVWFNISYSPVKAEFKKYIHEELKNSKTLNKNFTEEDISNLPIPVQKYFRYCGYIGKPKMANMKIYFKDVDFLQASRKLKIEYTLYSFVNKPTRFALINTSLMGIPFEGIDSYKDGVGGMKGQIAKIITLFDERGKAMDKACLATYLSEGLIIPNVALQDFVTWESIDENHAKATITYYGIEASGIFTFDDNGCMTSYTTEDREYNDGKGNSRIEKWSAVCRGYKDVNGIKYPTVLQGVWHLAAGDLVYFDGNDMKIEYDVRK</sequence>
<organism evidence="2 3">
    <name type="scientific">Clostridium paridis</name>
    <dbReference type="NCBI Taxonomy" id="2803863"/>
    <lineage>
        <taxon>Bacteria</taxon>
        <taxon>Bacillati</taxon>
        <taxon>Bacillota</taxon>
        <taxon>Clostridia</taxon>
        <taxon>Eubacteriales</taxon>
        <taxon>Clostridiaceae</taxon>
        <taxon>Clostridium</taxon>
    </lineage>
</organism>
<keyword evidence="1" id="KW-0472">Membrane</keyword>
<dbReference type="AlphaFoldDB" id="A0A937K5P8"/>
<dbReference type="EMBL" id="JAESWA010000023">
    <property type="protein sequence ID" value="MBL4933284.1"/>
    <property type="molecule type" value="Genomic_DNA"/>
</dbReference>